<dbReference type="RefSeq" id="WP_188253931.1">
    <property type="nucleotide sequence ID" value="NZ_JABVCF010000003.1"/>
</dbReference>
<dbReference type="InterPro" id="IPR002736">
    <property type="entry name" value="CitG"/>
</dbReference>
<proteinExistence type="predicted"/>
<accession>A0A942DWM6</accession>
<gene>
    <name evidence="1" type="ORF">KEU06_06990</name>
</gene>
<comment type="caution">
    <text evidence="1">The sequence shown here is derived from an EMBL/GenBank/DDBJ whole genome shotgun (WGS) entry which is preliminary data.</text>
</comment>
<evidence type="ECO:0000313" key="2">
    <source>
        <dbReference type="Proteomes" id="UP000680348"/>
    </source>
</evidence>
<dbReference type="AlphaFoldDB" id="A0A942DWM6"/>
<dbReference type="Gene3D" id="1.10.4200.10">
    <property type="entry name" value="Triphosphoribosyl-dephospho-CoA protein"/>
    <property type="match status" value="1"/>
</dbReference>
<dbReference type="GO" id="GO:0046917">
    <property type="term" value="F:triphosphoribosyl-dephospho-CoA synthase activity"/>
    <property type="evidence" value="ECO:0007669"/>
    <property type="project" value="InterPro"/>
</dbReference>
<reference evidence="1" key="1">
    <citation type="submission" date="2021-04" db="EMBL/GenBank/DDBJ databases">
        <title>Pseudaminobacter soli sp. nov., isolated from paddy soil contaminated by heavy metals.</title>
        <authorList>
            <person name="Zhang K."/>
        </authorList>
    </citation>
    <scope>NUCLEOTIDE SEQUENCE</scope>
    <source>
        <strain evidence="1">19-2017</strain>
    </source>
</reference>
<dbReference type="Proteomes" id="UP000680348">
    <property type="component" value="Unassembled WGS sequence"/>
</dbReference>
<name>A0A942DWM6_9HYPH</name>
<dbReference type="PANTHER" id="PTHR42280">
    <property type="entry name" value="CITG FAMILY PROTEIN"/>
    <property type="match status" value="1"/>
</dbReference>
<dbReference type="EMBL" id="JAGWCR010000003">
    <property type="protein sequence ID" value="MBS3648373.1"/>
    <property type="molecule type" value="Genomic_DNA"/>
</dbReference>
<dbReference type="GO" id="GO:0005524">
    <property type="term" value="F:ATP binding"/>
    <property type="evidence" value="ECO:0007669"/>
    <property type="project" value="InterPro"/>
</dbReference>
<evidence type="ECO:0000313" key="1">
    <source>
        <dbReference type="EMBL" id="MBS3648373.1"/>
    </source>
</evidence>
<dbReference type="PANTHER" id="PTHR42280:SF1">
    <property type="entry name" value="CITG FAMILY PROTEIN"/>
    <property type="match status" value="1"/>
</dbReference>
<organism evidence="1 2">
    <name type="scientific">Pseudaminobacter soli</name>
    <name type="common">ex Zhang et al. 2022</name>
    <dbReference type="NCBI Taxonomy" id="2831468"/>
    <lineage>
        <taxon>Bacteria</taxon>
        <taxon>Pseudomonadati</taxon>
        <taxon>Pseudomonadota</taxon>
        <taxon>Alphaproteobacteria</taxon>
        <taxon>Hyphomicrobiales</taxon>
        <taxon>Phyllobacteriaceae</taxon>
        <taxon>Pseudaminobacter</taxon>
    </lineage>
</organism>
<dbReference type="Pfam" id="PF01874">
    <property type="entry name" value="CitG"/>
    <property type="match status" value="1"/>
</dbReference>
<sequence>MALTRDQIRAAYEQACRLEIEALKPGNVHVFAAGHDMTAEQFLLSARVSSGPLTDLDLPIGRRVLEAVRATREAVGTNTNLGIILLCGPIAAAAASGGEDLRQDLGRVLEALGMEDTRAVFEAILLAQPGGLGSAGEHDVREEPKVGLLEAMAAAADRDRIARQYVTGFQDVFEVGLPAVEETQRHGGMWPAVSAYMAFLSAFPDSHVARKYGPATAEQVMLEAREVRAALAAAESQRRVQILTEFDQQLKQRAINPGTSADLTVACLLVHLLSERLA</sequence>
<keyword evidence="2" id="KW-1185">Reference proteome</keyword>
<protein>
    <submittedName>
        <fullName evidence="1">Triphosphoribosyl-dephospho-CoA synthase</fullName>
    </submittedName>
</protein>